<dbReference type="Gene3D" id="3.40.50.720">
    <property type="entry name" value="NAD(P)-binding Rossmann-like Domain"/>
    <property type="match status" value="1"/>
</dbReference>
<dbReference type="CDD" id="cd05233">
    <property type="entry name" value="SDR_c"/>
    <property type="match status" value="1"/>
</dbReference>
<dbReference type="PRINTS" id="PR00080">
    <property type="entry name" value="SDRFAMILY"/>
</dbReference>
<feature type="compositionally biased region" description="Basic residues" evidence="3">
    <location>
        <begin position="109"/>
        <end position="122"/>
    </location>
</feature>
<feature type="compositionally biased region" description="Basic residues" evidence="3">
    <location>
        <begin position="139"/>
        <end position="150"/>
    </location>
</feature>
<proteinExistence type="inferred from homology"/>
<dbReference type="GO" id="GO:0006633">
    <property type="term" value="P:fatty acid biosynthetic process"/>
    <property type="evidence" value="ECO:0007669"/>
    <property type="project" value="TreeGrafter"/>
</dbReference>
<dbReference type="SUPFAM" id="SSF51735">
    <property type="entry name" value="NAD(P)-binding Rossmann-fold domains"/>
    <property type="match status" value="1"/>
</dbReference>
<dbReference type="InterPro" id="IPR002347">
    <property type="entry name" value="SDR_fam"/>
</dbReference>
<gene>
    <name evidence="4" type="ORF">B0A54_17612</name>
</gene>
<dbReference type="OrthoDB" id="1274115at2759"/>
<dbReference type="Pfam" id="PF13561">
    <property type="entry name" value="adh_short_C2"/>
    <property type="match status" value="1"/>
</dbReference>
<dbReference type="STRING" id="329885.A0A4U0TQ14"/>
<evidence type="ECO:0000256" key="3">
    <source>
        <dbReference type="SAM" id="MobiDB-lite"/>
    </source>
</evidence>
<dbReference type="PANTHER" id="PTHR42760:SF122">
    <property type="entry name" value="NAD(P)-BINDING PROTEIN"/>
    <property type="match status" value="1"/>
</dbReference>
<feature type="compositionally biased region" description="Basic and acidic residues" evidence="3">
    <location>
        <begin position="22"/>
        <end position="31"/>
    </location>
</feature>
<feature type="compositionally biased region" description="Acidic residues" evidence="3">
    <location>
        <begin position="161"/>
        <end position="176"/>
    </location>
</feature>
<keyword evidence="2" id="KW-0521">NADP</keyword>
<evidence type="ECO:0000256" key="2">
    <source>
        <dbReference type="ARBA" id="ARBA00022857"/>
    </source>
</evidence>
<feature type="compositionally biased region" description="Low complexity" evidence="3">
    <location>
        <begin position="99"/>
        <end position="108"/>
    </location>
</feature>
<comment type="similarity">
    <text evidence="1">Belongs to the short-chain dehydrogenases/reductases (SDR) family.</text>
</comment>
<feature type="region of interest" description="Disordered" evidence="3">
    <location>
        <begin position="1"/>
        <end position="31"/>
    </location>
</feature>
<accession>A0A4U0TQ14</accession>
<dbReference type="PRINTS" id="PR00081">
    <property type="entry name" value="GDHRDH"/>
</dbReference>
<evidence type="ECO:0000313" key="4">
    <source>
        <dbReference type="EMBL" id="TKA24183.1"/>
    </source>
</evidence>
<protein>
    <submittedName>
        <fullName evidence="4">Uncharacterized protein</fullName>
    </submittedName>
</protein>
<dbReference type="AlphaFoldDB" id="A0A4U0TQ14"/>
<feature type="region of interest" description="Disordered" evidence="3">
    <location>
        <begin position="78"/>
        <end position="191"/>
    </location>
</feature>
<dbReference type="GO" id="GO:0016616">
    <property type="term" value="F:oxidoreductase activity, acting on the CH-OH group of donors, NAD or NADP as acceptor"/>
    <property type="evidence" value="ECO:0007669"/>
    <property type="project" value="TreeGrafter"/>
</dbReference>
<dbReference type="PANTHER" id="PTHR42760">
    <property type="entry name" value="SHORT-CHAIN DEHYDROGENASES/REDUCTASES FAMILY MEMBER"/>
    <property type="match status" value="1"/>
</dbReference>
<reference evidence="4 5" key="1">
    <citation type="submission" date="2017-03" db="EMBL/GenBank/DDBJ databases">
        <title>Genomes of endolithic fungi from Antarctica.</title>
        <authorList>
            <person name="Coleine C."/>
            <person name="Masonjones S."/>
            <person name="Stajich J.E."/>
        </authorList>
    </citation>
    <scope>NUCLEOTIDE SEQUENCE [LARGE SCALE GENOMIC DNA]</scope>
    <source>
        <strain evidence="4 5">CCFEE 5311</strain>
    </source>
</reference>
<name>A0A4U0TQ14_9PEZI</name>
<evidence type="ECO:0000313" key="5">
    <source>
        <dbReference type="Proteomes" id="UP000310066"/>
    </source>
</evidence>
<dbReference type="EMBL" id="NAJP01000188">
    <property type="protein sequence ID" value="TKA24183.1"/>
    <property type="molecule type" value="Genomic_DNA"/>
</dbReference>
<organism evidence="4 5">
    <name type="scientific">Friedmanniomyces endolithicus</name>
    <dbReference type="NCBI Taxonomy" id="329885"/>
    <lineage>
        <taxon>Eukaryota</taxon>
        <taxon>Fungi</taxon>
        <taxon>Dikarya</taxon>
        <taxon>Ascomycota</taxon>
        <taxon>Pezizomycotina</taxon>
        <taxon>Dothideomycetes</taxon>
        <taxon>Dothideomycetidae</taxon>
        <taxon>Mycosphaerellales</taxon>
        <taxon>Teratosphaeriaceae</taxon>
        <taxon>Friedmanniomyces</taxon>
    </lineage>
</organism>
<dbReference type="Proteomes" id="UP000310066">
    <property type="component" value="Unassembled WGS sequence"/>
</dbReference>
<evidence type="ECO:0000256" key="1">
    <source>
        <dbReference type="ARBA" id="ARBA00006484"/>
    </source>
</evidence>
<dbReference type="PROSITE" id="PS00061">
    <property type="entry name" value="ADH_SHORT"/>
    <property type="match status" value="1"/>
</dbReference>
<dbReference type="InterPro" id="IPR020904">
    <property type="entry name" value="Sc_DH/Rdtase_CS"/>
</dbReference>
<sequence>MAAVPSRDGSPASEVKSSAAKSPEKPVFTEKEERVLKVAWTCLKSGPPDVDVEKLAKAGGFNTTKTASNTWGTIKKKLLAMAPPEADEGEGDGAGGTGDTAKTPTKTPTKAKAKATPKKRAKKTDDGDEEGEEASSEKKPRKSPVKKGKKATTTPSVIAAADDEEGAENEEGEEGEQDVKTEGAGGGEGGGGIGSVTAKTLRANGAKLALLYAPFEASIVEAALETYGQAADDVKSYECDITSPESVNRAFAAIGNDAVAFPSILVNAAGYINLSALEDTTPEDMLKHYMINLHGPALTSQAFARMYIAAKERNGISPAPGGRIVHIASQAAHVALHHHGAYCASKAGLIGLSKCQASEWGPHGITTNTISPGPVWTELGKKAWGDAEVKAKYLASVPTGKLAEPEEVAALVEFLVRDGALNINGADYRLDGGFTVR</sequence>
<dbReference type="GO" id="GO:0048038">
    <property type="term" value="F:quinone binding"/>
    <property type="evidence" value="ECO:0007669"/>
    <property type="project" value="TreeGrafter"/>
</dbReference>
<dbReference type="InterPro" id="IPR036291">
    <property type="entry name" value="NAD(P)-bd_dom_sf"/>
</dbReference>
<comment type="caution">
    <text evidence="4">The sequence shown here is derived from an EMBL/GenBank/DDBJ whole genome shotgun (WGS) entry which is preliminary data.</text>
</comment>